<evidence type="ECO:0000313" key="4">
    <source>
        <dbReference type="Proteomes" id="UP000533637"/>
    </source>
</evidence>
<feature type="domain" description="Outer membrane protein beta-barrel" evidence="2">
    <location>
        <begin position="18"/>
        <end position="169"/>
    </location>
</feature>
<gene>
    <name evidence="3" type="ORF">GGQ57_000402</name>
</gene>
<evidence type="ECO:0000313" key="3">
    <source>
        <dbReference type="EMBL" id="MBB4620528.1"/>
    </source>
</evidence>
<dbReference type="InterPro" id="IPR025665">
    <property type="entry name" value="Beta-barrel_OMP_2"/>
</dbReference>
<accession>A0ABR6KGT5</accession>
<dbReference type="RefSeq" id="WP_183668631.1">
    <property type="nucleotide sequence ID" value="NZ_BMPB01000010.1"/>
</dbReference>
<feature type="signal peptide" evidence="1">
    <location>
        <begin position="1"/>
        <end position="18"/>
    </location>
</feature>
<reference evidence="3 4" key="1">
    <citation type="submission" date="2020-08" db="EMBL/GenBank/DDBJ databases">
        <title>Genomic Encyclopedia of Type Strains, Phase IV (KMG-IV): sequencing the most valuable type-strain genomes for metagenomic binning, comparative biology and taxonomic classification.</title>
        <authorList>
            <person name="Goeker M."/>
        </authorList>
    </citation>
    <scope>NUCLEOTIDE SEQUENCE [LARGE SCALE GENOMIC DNA]</scope>
    <source>
        <strain evidence="3 4">DSM 102983</strain>
    </source>
</reference>
<name>A0ABR6KGT5_9BACT</name>
<sequence length="208" mass="22349">MKKIALLLLLFVAFQASAQEFHFIPKIGLNFANMTNSGGSMKPGLNIGASGEVMMTNNFAIEPGIFYSMQGTKGKESGVSVKFKNDYLNIPVLFKGYVYEGFNLFAGPQLGFKVSSKLKGSESGTSVSTDALSDCFKTFDFALVIGAGYQSPMGVMFSLNYNIGLTNTIDKDNLAAAIRNVGVPGISASDLDGKSRNGVLQFNIGWRF</sequence>
<evidence type="ECO:0000259" key="2">
    <source>
        <dbReference type="Pfam" id="PF13568"/>
    </source>
</evidence>
<proteinExistence type="predicted"/>
<protein>
    <recommendedName>
        <fullName evidence="2">Outer membrane protein beta-barrel domain-containing protein</fullName>
    </recommendedName>
</protein>
<comment type="caution">
    <text evidence="3">The sequence shown here is derived from an EMBL/GenBank/DDBJ whole genome shotgun (WGS) entry which is preliminary data.</text>
</comment>
<keyword evidence="1" id="KW-0732">Signal</keyword>
<feature type="chain" id="PRO_5045558340" description="Outer membrane protein beta-barrel domain-containing protein" evidence="1">
    <location>
        <begin position="19"/>
        <end position="208"/>
    </location>
</feature>
<organism evidence="3 4">
    <name type="scientific">Parabacteroides faecis</name>
    <dbReference type="NCBI Taxonomy" id="1217282"/>
    <lineage>
        <taxon>Bacteria</taxon>
        <taxon>Pseudomonadati</taxon>
        <taxon>Bacteroidota</taxon>
        <taxon>Bacteroidia</taxon>
        <taxon>Bacteroidales</taxon>
        <taxon>Tannerellaceae</taxon>
        <taxon>Parabacteroides</taxon>
    </lineage>
</organism>
<evidence type="ECO:0000256" key="1">
    <source>
        <dbReference type="SAM" id="SignalP"/>
    </source>
</evidence>
<keyword evidence="4" id="KW-1185">Reference proteome</keyword>
<dbReference type="EMBL" id="JACHOC010000001">
    <property type="protein sequence ID" value="MBB4620528.1"/>
    <property type="molecule type" value="Genomic_DNA"/>
</dbReference>
<dbReference type="Proteomes" id="UP000533637">
    <property type="component" value="Unassembled WGS sequence"/>
</dbReference>
<dbReference type="Pfam" id="PF13568">
    <property type="entry name" value="OMP_b-brl_2"/>
    <property type="match status" value="1"/>
</dbReference>